<reference evidence="1" key="2">
    <citation type="journal article" date="2015" name="Data Brief">
        <title>Shoot transcriptome of the giant reed, Arundo donax.</title>
        <authorList>
            <person name="Barrero R.A."/>
            <person name="Guerrero F.D."/>
            <person name="Moolhuijzen P."/>
            <person name="Goolsby J.A."/>
            <person name="Tidwell J."/>
            <person name="Bellgard S.E."/>
            <person name="Bellgard M.I."/>
        </authorList>
    </citation>
    <scope>NUCLEOTIDE SEQUENCE</scope>
    <source>
        <tissue evidence="1">Shoot tissue taken approximately 20 cm above the soil surface</tissue>
    </source>
</reference>
<accession>A0A0A9CFC6</accession>
<dbReference type="AlphaFoldDB" id="A0A0A9CFC6"/>
<evidence type="ECO:0000313" key="1">
    <source>
        <dbReference type="EMBL" id="JAD73128.1"/>
    </source>
</evidence>
<name>A0A0A9CFC6_ARUDO</name>
<organism evidence="1">
    <name type="scientific">Arundo donax</name>
    <name type="common">Giant reed</name>
    <name type="synonym">Donax arundinaceus</name>
    <dbReference type="NCBI Taxonomy" id="35708"/>
    <lineage>
        <taxon>Eukaryota</taxon>
        <taxon>Viridiplantae</taxon>
        <taxon>Streptophyta</taxon>
        <taxon>Embryophyta</taxon>
        <taxon>Tracheophyta</taxon>
        <taxon>Spermatophyta</taxon>
        <taxon>Magnoliopsida</taxon>
        <taxon>Liliopsida</taxon>
        <taxon>Poales</taxon>
        <taxon>Poaceae</taxon>
        <taxon>PACMAD clade</taxon>
        <taxon>Arundinoideae</taxon>
        <taxon>Arundineae</taxon>
        <taxon>Arundo</taxon>
    </lineage>
</organism>
<sequence length="67" mass="7910">MSRSKISISFVELRLAYCDIHIFFQKYSTFLVRPCHLTPKSNVNLMYKFACSDLSRKKKVESLVFFP</sequence>
<reference evidence="1" key="1">
    <citation type="submission" date="2014-09" db="EMBL/GenBank/DDBJ databases">
        <authorList>
            <person name="Magalhaes I.L.F."/>
            <person name="Oliveira U."/>
            <person name="Santos F.R."/>
            <person name="Vidigal T.H.D.A."/>
            <person name="Brescovit A.D."/>
            <person name="Santos A.J."/>
        </authorList>
    </citation>
    <scope>NUCLEOTIDE SEQUENCE</scope>
    <source>
        <tissue evidence="1">Shoot tissue taken approximately 20 cm above the soil surface</tissue>
    </source>
</reference>
<dbReference type="EMBL" id="GBRH01224767">
    <property type="protein sequence ID" value="JAD73128.1"/>
    <property type="molecule type" value="Transcribed_RNA"/>
</dbReference>
<proteinExistence type="predicted"/>
<protein>
    <submittedName>
        <fullName evidence="1">Uncharacterized protein</fullName>
    </submittedName>
</protein>